<protein>
    <recommendedName>
        <fullName evidence="2">DUF218 domain-containing protein</fullName>
    </recommendedName>
</protein>
<keyword evidence="1" id="KW-1133">Transmembrane helix</keyword>
<dbReference type="PANTHER" id="PTHR30336">
    <property type="entry name" value="INNER MEMBRANE PROTEIN, PROBABLE PERMEASE"/>
    <property type="match status" value="1"/>
</dbReference>
<evidence type="ECO:0000259" key="2">
    <source>
        <dbReference type="Pfam" id="PF02698"/>
    </source>
</evidence>
<sequence>MLPFLCLLAAVLLLLLFARRFRDDRRRFGNGVLLGLCTVLVFAGSFLVLDRFHRPVAQAVAGATGVAAVAGATAVAGALMANGIRMVRAEGGRPANLLSPLAGLAVLAALALAVVAARTEHGPLRAAATAALLVAGYVGFLFLCFVGYAVLYQRVTARRPVDFVVVLGAGLADGSTVPPLLASRLQKALTLYRRQAAQGRPPTLVVSGGKGSDERVSEAEAMADYLMARGVPGTHILQESASTNTGENVAFSRELMERIRPGYRCAIVTNDFHSLRAAILARRAGVPGEAHGAPTAAYYRPSATLREFVAVLAAYPLTNLAVCAVLAAAGVRAGRSG</sequence>
<feature type="transmembrane region" description="Helical" evidence="1">
    <location>
        <begin position="97"/>
        <end position="117"/>
    </location>
</feature>
<dbReference type="AlphaFoldDB" id="A0A1E7NGK8"/>
<dbReference type="Gene3D" id="3.40.50.620">
    <property type="entry name" value="HUPs"/>
    <property type="match status" value="1"/>
</dbReference>
<dbReference type="GO" id="GO:0005886">
    <property type="term" value="C:plasma membrane"/>
    <property type="evidence" value="ECO:0007669"/>
    <property type="project" value="TreeGrafter"/>
</dbReference>
<keyword evidence="1" id="KW-0812">Transmembrane</keyword>
<dbReference type="EMBL" id="JPRF03000001">
    <property type="protein sequence ID" value="OEV39851.1"/>
    <property type="molecule type" value="Genomic_DNA"/>
</dbReference>
<dbReference type="InterPro" id="IPR014729">
    <property type="entry name" value="Rossmann-like_a/b/a_fold"/>
</dbReference>
<accession>A0A1E7NGK8</accession>
<organism evidence="3 4">
    <name type="scientific">Kitasatospora aureofaciens</name>
    <name type="common">Streptomyces aureofaciens</name>
    <dbReference type="NCBI Taxonomy" id="1894"/>
    <lineage>
        <taxon>Bacteria</taxon>
        <taxon>Bacillati</taxon>
        <taxon>Actinomycetota</taxon>
        <taxon>Actinomycetes</taxon>
        <taxon>Kitasatosporales</taxon>
        <taxon>Streptomycetaceae</taxon>
        <taxon>Kitasatospora</taxon>
    </lineage>
</organism>
<dbReference type="GO" id="GO:0043164">
    <property type="term" value="P:Gram-negative-bacterium-type cell wall biogenesis"/>
    <property type="evidence" value="ECO:0007669"/>
    <property type="project" value="TreeGrafter"/>
</dbReference>
<evidence type="ECO:0000313" key="3">
    <source>
        <dbReference type="EMBL" id="OEV39851.1"/>
    </source>
</evidence>
<dbReference type="CDD" id="cd06259">
    <property type="entry name" value="YdcF-like"/>
    <property type="match status" value="1"/>
</dbReference>
<proteinExistence type="predicted"/>
<feature type="transmembrane region" description="Helical" evidence="1">
    <location>
        <begin position="308"/>
        <end position="331"/>
    </location>
</feature>
<feature type="transmembrane region" description="Helical" evidence="1">
    <location>
        <begin position="28"/>
        <end position="49"/>
    </location>
</feature>
<comment type="caution">
    <text evidence="3">The sequence shown here is derived from an EMBL/GenBank/DDBJ whole genome shotgun (WGS) entry which is preliminary data.</text>
</comment>
<dbReference type="Pfam" id="PF02698">
    <property type="entry name" value="DUF218"/>
    <property type="match status" value="1"/>
</dbReference>
<dbReference type="Proteomes" id="UP000037395">
    <property type="component" value="Unassembled WGS sequence"/>
</dbReference>
<evidence type="ECO:0000313" key="4">
    <source>
        <dbReference type="Proteomes" id="UP000037395"/>
    </source>
</evidence>
<dbReference type="OrthoDB" id="9782395at2"/>
<evidence type="ECO:0000256" key="1">
    <source>
        <dbReference type="SAM" id="Phobius"/>
    </source>
</evidence>
<dbReference type="InterPro" id="IPR051599">
    <property type="entry name" value="Cell_Envelope_Assoc"/>
</dbReference>
<dbReference type="GO" id="GO:0000270">
    <property type="term" value="P:peptidoglycan metabolic process"/>
    <property type="evidence" value="ECO:0007669"/>
    <property type="project" value="TreeGrafter"/>
</dbReference>
<keyword evidence="1" id="KW-0472">Membrane</keyword>
<gene>
    <name evidence="3" type="ORF">HS99_0002750</name>
</gene>
<feature type="transmembrane region" description="Helical" evidence="1">
    <location>
        <begin position="129"/>
        <end position="151"/>
    </location>
</feature>
<feature type="transmembrane region" description="Helical" evidence="1">
    <location>
        <begin position="56"/>
        <end position="77"/>
    </location>
</feature>
<keyword evidence="4" id="KW-1185">Reference proteome</keyword>
<dbReference type="PANTHER" id="PTHR30336:SF4">
    <property type="entry name" value="ENVELOPE BIOGENESIS FACTOR ELYC"/>
    <property type="match status" value="1"/>
</dbReference>
<name>A0A1E7NGK8_KITAU</name>
<dbReference type="InterPro" id="IPR003848">
    <property type="entry name" value="DUF218"/>
</dbReference>
<feature type="domain" description="DUF218" evidence="2">
    <location>
        <begin position="162"/>
        <end position="309"/>
    </location>
</feature>
<reference evidence="3" key="1">
    <citation type="submission" date="2016-08" db="EMBL/GenBank/DDBJ databases">
        <title>Sequencing, Assembly and Comparative Genomics of S. aureofaciens ATCC 10762.</title>
        <authorList>
            <person name="Gradnigo J.S."/>
            <person name="Johnson N."/>
            <person name="Somerville G.A."/>
        </authorList>
    </citation>
    <scope>NUCLEOTIDE SEQUENCE [LARGE SCALE GENOMIC DNA]</scope>
    <source>
        <strain evidence="3">ATCC 10762</strain>
    </source>
</reference>